<gene>
    <name evidence="3" type="ORF">C7B45_04335</name>
</gene>
<evidence type="ECO:0000259" key="2">
    <source>
        <dbReference type="PROSITE" id="PS51819"/>
    </source>
</evidence>
<organism evidence="3 4">
    <name type="scientific">Sulfobacillus acidophilus</name>
    <dbReference type="NCBI Taxonomy" id="53633"/>
    <lineage>
        <taxon>Bacteria</taxon>
        <taxon>Bacillati</taxon>
        <taxon>Bacillota</taxon>
        <taxon>Clostridia</taxon>
        <taxon>Eubacteriales</taxon>
        <taxon>Clostridiales Family XVII. Incertae Sedis</taxon>
        <taxon>Sulfobacillus</taxon>
    </lineage>
</organism>
<evidence type="ECO:0000256" key="1">
    <source>
        <dbReference type="ARBA" id="ARBA00022723"/>
    </source>
</evidence>
<keyword evidence="1" id="KW-0479">Metal-binding</keyword>
<protein>
    <submittedName>
        <fullName evidence="3">VOC family virulence protein</fullName>
    </submittedName>
</protein>
<sequence>MTPLFLDHVVLEVRDLDRSLAFYSGVLGLVPERLDLYRAGTVPFVSVRVGESLVDLFVSDHPGSGPHHFCLTFEEPLASILVHLDLHGIPYTDPGSRFGAKGQGDSVYVQDPDGHTVELRTYQNAR</sequence>
<dbReference type="Proteomes" id="UP000241848">
    <property type="component" value="Unassembled WGS sequence"/>
</dbReference>
<proteinExistence type="predicted"/>
<dbReference type="AlphaFoldDB" id="A0A2T2WLA6"/>
<feature type="domain" description="VOC" evidence="2">
    <location>
        <begin position="5"/>
        <end position="122"/>
    </location>
</feature>
<comment type="caution">
    <text evidence="3">The sequence shown here is derived from an EMBL/GenBank/DDBJ whole genome shotgun (WGS) entry which is preliminary data.</text>
</comment>
<dbReference type="GO" id="GO:0046872">
    <property type="term" value="F:metal ion binding"/>
    <property type="evidence" value="ECO:0007669"/>
    <property type="project" value="UniProtKB-KW"/>
</dbReference>
<dbReference type="SUPFAM" id="SSF54593">
    <property type="entry name" value="Glyoxalase/Bleomycin resistance protein/Dihydroxybiphenyl dioxygenase"/>
    <property type="match status" value="1"/>
</dbReference>
<evidence type="ECO:0000313" key="4">
    <source>
        <dbReference type="Proteomes" id="UP000241848"/>
    </source>
</evidence>
<dbReference type="InterPro" id="IPR029068">
    <property type="entry name" value="Glyas_Bleomycin-R_OHBP_Dase"/>
</dbReference>
<dbReference type="Gene3D" id="3.10.180.10">
    <property type="entry name" value="2,3-Dihydroxybiphenyl 1,2-Dioxygenase, domain 1"/>
    <property type="match status" value="1"/>
</dbReference>
<dbReference type="Pfam" id="PF00903">
    <property type="entry name" value="Glyoxalase"/>
    <property type="match status" value="1"/>
</dbReference>
<dbReference type="InterPro" id="IPR050383">
    <property type="entry name" value="GlyoxalaseI/FosfomycinResist"/>
</dbReference>
<dbReference type="InterPro" id="IPR004360">
    <property type="entry name" value="Glyas_Fos-R_dOase_dom"/>
</dbReference>
<dbReference type="PROSITE" id="PS00934">
    <property type="entry name" value="GLYOXALASE_I_1"/>
    <property type="match status" value="1"/>
</dbReference>
<dbReference type="PROSITE" id="PS51819">
    <property type="entry name" value="VOC"/>
    <property type="match status" value="1"/>
</dbReference>
<dbReference type="PANTHER" id="PTHR21366">
    <property type="entry name" value="GLYOXALASE FAMILY PROTEIN"/>
    <property type="match status" value="1"/>
</dbReference>
<dbReference type="PANTHER" id="PTHR21366:SF14">
    <property type="entry name" value="GLYOXALASE DOMAIN-CONTAINING PROTEIN 5"/>
    <property type="match status" value="1"/>
</dbReference>
<dbReference type="InterPro" id="IPR037523">
    <property type="entry name" value="VOC_core"/>
</dbReference>
<dbReference type="GO" id="GO:0004462">
    <property type="term" value="F:lactoylglutathione lyase activity"/>
    <property type="evidence" value="ECO:0007669"/>
    <property type="project" value="InterPro"/>
</dbReference>
<dbReference type="EMBL" id="PXYV01000009">
    <property type="protein sequence ID" value="PSR23013.1"/>
    <property type="molecule type" value="Genomic_DNA"/>
</dbReference>
<accession>A0A2T2WLA6</accession>
<reference evidence="3 4" key="1">
    <citation type="journal article" date="2014" name="BMC Genomics">
        <title>Comparison of environmental and isolate Sulfobacillus genomes reveals diverse carbon, sulfur, nitrogen, and hydrogen metabolisms.</title>
        <authorList>
            <person name="Justice N.B."/>
            <person name="Norman A."/>
            <person name="Brown C.T."/>
            <person name="Singh A."/>
            <person name="Thomas B.C."/>
            <person name="Banfield J.F."/>
        </authorList>
    </citation>
    <scope>NUCLEOTIDE SEQUENCE [LARGE SCALE GENOMIC DNA]</scope>
    <source>
        <strain evidence="3">AMDSBA3</strain>
    </source>
</reference>
<evidence type="ECO:0000313" key="3">
    <source>
        <dbReference type="EMBL" id="PSR23013.1"/>
    </source>
</evidence>
<name>A0A2T2WLA6_9FIRM</name>
<dbReference type="InterPro" id="IPR018146">
    <property type="entry name" value="Glyoxalase_1_CS"/>
</dbReference>